<feature type="domain" description="Glycosyltransferase 2-like" evidence="1">
    <location>
        <begin position="5"/>
        <end position="114"/>
    </location>
</feature>
<evidence type="ECO:0000313" key="3">
    <source>
        <dbReference type="Proteomes" id="UP000590740"/>
    </source>
</evidence>
<dbReference type="AlphaFoldDB" id="A0A7W8DJG6"/>
<organism evidence="2 3">
    <name type="scientific">Prosthecobacter vanneervenii</name>
    <dbReference type="NCBI Taxonomy" id="48466"/>
    <lineage>
        <taxon>Bacteria</taxon>
        <taxon>Pseudomonadati</taxon>
        <taxon>Verrucomicrobiota</taxon>
        <taxon>Verrucomicrobiia</taxon>
        <taxon>Verrucomicrobiales</taxon>
        <taxon>Verrucomicrobiaceae</taxon>
        <taxon>Prosthecobacter</taxon>
    </lineage>
</organism>
<sequence length="305" mass="35260">MPLFTVFTPTYNRAHTLHRVFDSLQVQTCRDFEWLVVDDGSTDDTAALMARYENEATFPVRYMREPHRGAFHVHNVALHQAQGQLIIKLDSDDGCLPNALERLQHHWESIPADVRGKFSGVTGLCQDQNGQLVGNRFPADPLDCSAAELEYRHKVRGEKWGFLRLDVLRQFPYPENVSGHYIPESYIWCQVSQRYLTRHVNEELRIYWTDAPSLVHGRVNPRTNAEGHRLMFQMVLDCESVWFFTAPLRIMRAAVQYSRFAFLTGVGVMNQFSMLKSLGGRLLWLSGLPVGFLLWCRDSRRFPQT</sequence>
<comment type="caution">
    <text evidence="2">The sequence shown here is derived from an EMBL/GenBank/DDBJ whole genome shotgun (WGS) entry which is preliminary data.</text>
</comment>
<evidence type="ECO:0000313" key="2">
    <source>
        <dbReference type="EMBL" id="MBB5032119.1"/>
    </source>
</evidence>
<evidence type="ECO:0000259" key="1">
    <source>
        <dbReference type="Pfam" id="PF00535"/>
    </source>
</evidence>
<dbReference type="PANTHER" id="PTHR43685:SF11">
    <property type="entry name" value="GLYCOSYLTRANSFERASE TAGX-RELATED"/>
    <property type="match status" value="1"/>
</dbReference>
<accession>A0A7W8DJG6</accession>
<dbReference type="EMBL" id="JACHIG010000003">
    <property type="protein sequence ID" value="MBB5032119.1"/>
    <property type="molecule type" value="Genomic_DNA"/>
</dbReference>
<dbReference type="PANTHER" id="PTHR43685">
    <property type="entry name" value="GLYCOSYLTRANSFERASE"/>
    <property type="match status" value="1"/>
</dbReference>
<dbReference type="InterPro" id="IPR001173">
    <property type="entry name" value="Glyco_trans_2-like"/>
</dbReference>
<gene>
    <name evidence="2" type="ORF">HNQ65_001696</name>
</gene>
<name>A0A7W8DJG6_9BACT</name>
<dbReference type="CDD" id="cd00761">
    <property type="entry name" value="Glyco_tranf_GTA_type"/>
    <property type="match status" value="1"/>
</dbReference>
<dbReference type="InterPro" id="IPR050834">
    <property type="entry name" value="Glycosyltransf_2"/>
</dbReference>
<dbReference type="Gene3D" id="3.90.550.10">
    <property type="entry name" value="Spore Coat Polysaccharide Biosynthesis Protein SpsA, Chain A"/>
    <property type="match status" value="1"/>
</dbReference>
<protein>
    <submittedName>
        <fullName evidence="2">Glycosyltransferase involved in cell wall biosynthesis</fullName>
    </submittedName>
</protein>
<dbReference type="SUPFAM" id="SSF53448">
    <property type="entry name" value="Nucleotide-diphospho-sugar transferases"/>
    <property type="match status" value="1"/>
</dbReference>
<dbReference type="Proteomes" id="UP000590740">
    <property type="component" value="Unassembled WGS sequence"/>
</dbReference>
<keyword evidence="2" id="KW-0808">Transferase</keyword>
<reference evidence="2 3" key="1">
    <citation type="submission" date="2020-08" db="EMBL/GenBank/DDBJ databases">
        <title>Genomic Encyclopedia of Type Strains, Phase IV (KMG-IV): sequencing the most valuable type-strain genomes for metagenomic binning, comparative biology and taxonomic classification.</title>
        <authorList>
            <person name="Goeker M."/>
        </authorList>
    </citation>
    <scope>NUCLEOTIDE SEQUENCE [LARGE SCALE GENOMIC DNA]</scope>
    <source>
        <strain evidence="2 3">DSM 12252</strain>
    </source>
</reference>
<dbReference type="Pfam" id="PF00535">
    <property type="entry name" value="Glycos_transf_2"/>
    <property type="match status" value="1"/>
</dbReference>
<dbReference type="GO" id="GO:0016740">
    <property type="term" value="F:transferase activity"/>
    <property type="evidence" value="ECO:0007669"/>
    <property type="project" value="UniProtKB-KW"/>
</dbReference>
<dbReference type="InterPro" id="IPR029044">
    <property type="entry name" value="Nucleotide-diphossugar_trans"/>
</dbReference>
<dbReference type="RefSeq" id="WP_184339059.1">
    <property type="nucleotide sequence ID" value="NZ_JACHIG010000003.1"/>
</dbReference>
<keyword evidence="3" id="KW-1185">Reference proteome</keyword>
<proteinExistence type="predicted"/>